<reference evidence="2 3" key="1">
    <citation type="journal article" date="2022" name="Nat. Genet.">
        <title>Improved pea reference genome and pan-genome highlight genomic features and evolutionary characteristics.</title>
        <authorList>
            <person name="Yang T."/>
            <person name="Liu R."/>
            <person name="Luo Y."/>
            <person name="Hu S."/>
            <person name="Wang D."/>
            <person name="Wang C."/>
            <person name="Pandey M.K."/>
            <person name="Ge S."/>
            <person name="Xu Q."/>
            <person name="Li N."/>
            <person name="Li G."/>
            <person name="Huang Y."/>
            <person name="Saxena R.K."/>
            <person name="Ji Y."/>
            <person name="Li M."/>
            <person name="Yan X."/>
            <person name="He Y."/>
            <person name="Liu Y."/>
            <person name="Wang X."/>
            <person name="Xiang C."/>
            <person name="Varshney R.K."/>
            <person name="Ding H."/>
            <person name="Gao S."/>
            <person name="Zong X."/>
        </authorList>
    </citation>
    <scope>NUCLEOTIDE SEQUENCE [LARGE SCALE GENOMIC DNA]</scope>
    <source>
        <strain evidence="2 3">cv. Zhongwan 6</strain>
    </source>
</reference>
<protein>
    <submittedName>
        <fullName evidence="2">Uncharacterized protein</fullName>
    </submittedName>
</protein>
<proteinExistence type="predicted"/>
<name>A0A9D5ANA4_PEA</name>
<comment type="caution">
    <text evidence="2">The sequence shown here is derived from an EMBL/GenBank/DDBJ whole genome shotgun (WGS) entry which is preliminary data.</text>
</comment>
<evidence type="ECO:0000313" key="2">
    <source>
        <dbReference type="EMBL" id="KAI5415253.1"/>
    </source>
</evidence>
<keyword evidence="3" id="KW-1185">Reference proteome</keyword>
<dbReference type="Proteomes" id="UP001058974">
    <property type="component" value="Chromosome 4"/>
</dbReference>
<organism evidence="2 3">
    <name type="scientific">Pisum sativum</name>
    <name type="common">Garden pea</name>
    <name type="synonym">Lathyrus oleraceus</name>
    <dbReference type="NCBI Taxonomy" id="3888"/>
    <lineage>
        <taxon>Eukaryota</taxon>
        <taxon>Viridiplantae</taxon>
        <taxon>Streptophyta</taxon>
        <taxon>Embryophyta</taxon>
        <taxon>Tracheophyta</taxon>
        <taxon>Spermatophyta</taxon>
        <taxon>Magnoliopsida</taxon>
        <taxon>eudicotyledons</taxon>
        <taxon>Gunneridae</taxon>
        <taxon>Pentapetalae</taxon>
        <taxon>rosids</taxon>
        <taxon>fabids</taxon>
        <taxon>Fabales</taxon>
        <taxon>Fabaceae</taxon>
        <taxon>Papilionoideae</taxon>
        <taxon>50 kb inversion clade</taxon>
        <taxon>NPAAA clade</taxon>
        <taxon>Hologalegina</taxon>
        <taxon>IRL clade</taxon>
        <taxon>Fabeae</taxon>
        <taxon>Lathyrus</taxon>
    </lineage>
</organism>
<dbReference type="Gramene" id="Psat04G0062900-T1">
    <property type="protein sequence ID" value="KAI5415253.1"/>
    <property type="gene ID" value="KIW84_040629"/>
</dbReference>
<evidence type="ECO:0000256" key="1">
    <source>
        <dbReference type="SAM" id="MobiDB-lite"/>
    </source>
</evidence>
<dbReference type="EMBL" id="JAMSHJ010000004">
    <property type="protein sequence ID" value="KAI5415253.1"/>
    <property type="molecule type" value="Genomic_DNA"/>
</dbReference>
<accession>A0A9D5ANA4</accession>
<dbReference type="AlphaFoldDB" id="A0A9D5ANA4"/>
<feature type="region of interest" description="Disordered" evidence="1">
    <location>
        <begin position="112"/>
        <end position="147"/>
    </location>
</feature>
<sequence length="166" mass="19538">MENFLRAAEFWSLVEDVITMTPEGKEPSEAKAKLTREPKLKDKKVKNYIYQAIDREILETILNDDTSKQIWGSVKDVVFEEGEKWDWKSTKEEIKHDVLDWGIAYENKYNQGKESEDEVALNEYEENTADSNHEDHRPSQMMQQPHKIRQMKTPIPVMKLLVMLLP</sequence>
<evidence type="ECO:0000313" key="3">
    <source>
        <dbReference type="Proteomes" id="UP001058974"/>
    </source>
</evidence>
<gene>
    <name evidence="2" type="ORF">KIW84_040629</name>
</gene>
<feature type="compositionally biased region" description="Acidic residues" evidence="1">
    <location>
        <begin position="115"/>
        <end position="128"/>
    </location>
</feature>